<dbReference type="GO" id="GO:0010181">
    <property type="term" value="F:FMN binding"/>
    <property type="evidence" value="ECO:0007669"/>
    <property type="project" value="InterPro"/>
</dbReference>
<feature type="domain" description="NADH:flavin oxidoreductase/NADH oxidase N-terminal" evidence="3">
    <location>
        <begin position="14"/>
        <end position="246"/>
    </location>
</feature>
<dbReference type="Gene3D" id="3.20.20.70">
    <property type="entry name" value="Aldolase class I"/>
    <property type="match status" value="1"/>
</dbReference>
<dbReference type="Proteomes" id="UP000237222">
    <property type="component" value="Unassembled WGS sequence"/>
</dbReference>
<dbReference type="InterPro" id="IPR013785">
    <property type="entry name" value="Aldolase_TIM"/>
</dbReference>
<evidence type="ECO:0000256" key="1">
    <source>
        <dbReference type="ARBA" id="ARBA00022630"/>
    </source>
</evidence>
<dbReference type="RefSeq" id="WP_103683071.1">
    <property type="nucleotide sequence ID" value="NZ_PQGG01000007.1"/>
</dbReference>
<dbReference type="Pfam" id="PF00724">
    <property type="entry name" value="Oxidored_FMN"/>
    <property type="match status" value="1"/>
</dbReference>
<protein>
    <submittedName>
        <fullName evidence="4">NADH:flavin oxidoreductase</fullName>
    </submittedName>
</protein>
<dbReference type="PANTHER" id="PTHR43656">
    <property type="entry name" value="BINDING OXIDOREDUCTASE, PUTATIVE (AFU_ORTHOLOGUE AFUA_2G08260)-RELATED"/>
    <property type="match status" value="1"/>
</dbReference>
<dbReference type="AlphaFoldDB" id="A0A2S4HKA1"/>
<dbReference type="EMBL" id="PQGG01000007">
    <property type="protein sequence ID" value="POP54310.1"/>
    <property type="molecule type" value="Genomic_DNA"/>
</dbReference>
<keyword evidence="1" id="KW-0285">Flavoprotein</keyword>
<organism evidence="4 5">
    <name type="scientific">Zhongshania marina</name>
    <dbReference type="NCBI Taxonomy" id="2304603"/>
    <lineage>
        <taxon>Bacteria</taxon>
        <taxon>Pseudomonadati</taxon>
        <taxon>Pseudomonadota</taxon>
        <taxon>Gammaproteobacteria</taxon>
        <taxon>Cellvibrionales</taxon>
        <taxon>Spongiibacteraceae</taxon>
        <taxon>Zhongshania</taxon>
    </lineage>
</organism>
<dbReference type="InterPro" id="IPR051799">
    <property type="entry name" value="NADH_flavin_oxidoreductase"/>
</dbReference>
<dbReference type="PANTHER" id="PTHR43656:SF2">
    <property type="entry name" value="BINDING OXIDOREDUCTASE, PUTATIVE (AFU_ORTHOLOGUE AFUA_2G08260)-RELATED"/>
    <property type="match status" value="1"/>
</dbReference>
<dbReference type="SUPFAM" id="SSF51395">
    <property type="entry name" value="FMN-linked oxidoreductases"/>
    <property type="match status" value="1"/>
</dbReference>
<evidence type="ECO:0000313" key="4">
    <source>
        <dbReference type="EMBL" id="POP54310.1"/>
    </source>
</evidence>
<comment type="caution">
    <text evidence="4">The sequence shown here is derived from an EMBL/GenBank/DDBJ whole genome shotgun (WGS) entry which is preliminary data.</text>
</comment>
<evidence type="ECO:0000256" key="2">
    <source>
        <dbReference type="ARBA" id="ARBA00023002"/>
    </source>
</evidence>
<keyword evidence="2" id="KW-0560">Oxidoreductase</keyword>
<evidence type="ECO:0000259" key="3">
    <source>
        <dbReference type="Pfam" id="PF00724"/>
    </source>
</evidence>
<proteinExistence type="predicted"/>
<accession>A0A2S4HKA1</accession>
<reference evidence="4" key="1">
    <citation type="submission" date="2018-01" db="EMBL/GenBank/DDBJ databases">
        <authorList>
            <person name="Yu X.-D."/>
        </authorList>
    </citation>
    <scope>NUCLEOTIDE SEQUENCE</scope>
    <source>
        <strain evidence="4">ZX-21</strain>
    </source>
</reference>
<sequence>MENVFEELKFPCGKIMPNRLALAPLTNTQSNADGSLSDEEIKWLAMRAEGGFGITMTAAAHVNSAGQGFPGQLGVFNDEHLAGLKKLAKIIKAQGSLAVVQLHHAGLRSPRELIGEMPVAPSPSEKFSARGLSHGEVKSLIEDFITGAERAKAAGFDGVELHAAHNYIICQFLSSEFNQRTDEYGGSLQNRSRVLFDIITGIRERCGKEFLLGVRLTPERHGIELEEAIATAKVLFEKKEIDFLDISAWNVYKEPVDEALQGRRLLSYFTELDRGAICLAAAGKVYTPEDINYCLDAGLDFVLMGRAAMLHHNYPALLKSDNGFVPNRIPVSREYLLAEGLSERFIDYVGGQWPDFIGS</sequence>
<dbReference type="InterPro" id="IPR001155">
    <property type="entry name" value="OxRdtase_FMN_N"/>
</dbReference>
<dbReference type="GO" id="GO:0016491">
    <property type="term" value="F:oxidoreductase activity"/>
    <property type="evidence" value="ECO:0007669"/>
    <property type="project" value="UniProtKB-KW"/>
</dbReference>
<dbReference type="OrthoDB" id="8523426at2"/>
<name>A0A2S4HKA1_9GAMM</name>
<gene>
    <name evidence="4" type="ORF">C0068_03325</name>
</gene>
<dbReference type="CDD" id="cd02803">
    <property type="entry name" value="OYE_like_FMN_family"/>
    <property type="match status" value="1"/>
</dbReference>
<evidence type="ECO:0000313" key="5">
    <source>
        <dbReference type="Proteomes" id="UP000237222"/>
    </source>
</evidence>